<comment type="similarity">
    <text evidence="3">Belongs to the DnaX/STICHEL family.</text>
</comment>
<evidence type="ECO:0000313" key="6">
    <source>
        <dbReference type="EMBL" id="KKQ69408.1"/>
    </source>
</evidence>
<evidence type="ECO:0000259" key="5">
    <source>
        <dbReference type="SMART" id="SM00382"/>
    </source>
</evidence>
<dbReference type="SMART" id="SM00382">
    <property type="entry name" value="AAA"/>
    <property type="match status" value="1"/>
</dbReference>
<dbReference type="Pfam" id="PF20964">
    <property type="entry name" value="DnaX_C"/>
    <property type="match status" value="1"/>
</dbReference>
<dbReference type="Gene3D" id="1.10.8.60">
    <property type="match status" value="1"/>
</dbReference>
<keyword evidence="3" id="KW-0067">ATP-binding</keyword>
<comment type="function">
    <text evidence="3">DNA polymerase III is a complex, multichain enzyme responsible for most of the replicative synthesis in bacteria. This DNA polymerase also exhibits 3' to 5' exonuclease activity.</text>
</comment>
<dbReference type="Pfam" id="PF13177">
    <property type="entry name" value="DNA_pol3_delta2"/>
    <property type="match status" value="1"/>
</dbReference>
<feature type="domain" description="AAA+ ATPase" evidence="5">
    <location>
        <begin position="34"/>
        <end position="176"/>
    </location>
</feature>
<dbReference type="Gene3D" id="3.40.50.300">
    <property type="entry name" value="P-loop containing nucleotide triphosphate hydrolases"/>
    <property type="match status" value="1"/>
</dbReference>
<dbReference type="PRINTS" id="PR00300">
    <property type="entry name" value="CLPPROTEASEA"/>
</dbReference>
<reference evidence="6 7" key="1">
    <citation type="journal article" date="2015" name="Nature">
        <title>rRNA introns, odd ribosomes, and small enigmatic genomes across a large radiation of phyla.</title>
        <authorList>
            <person name="Brown C.T."/>
            <person name="Hug L.A."/>
            <person name="Thomas B.C."/>
            <person name="Sharon I."/>
            <person name="Castelle C.J."/>
            <person name="Singh A."/>
            <person name="Wilkins M.J."/>
            <person name="Williams K.H."/>
            <person name="Banfield J.F."/>
        </authorList>
    </citation>
    <scope>NUCLEOTIDE SEQUENCE [LARGE SCALE GENOMIC DNA]</scope>
</reference>
<evidence type="ECO:0000256" key="3">
    <source>
        <dbReference type="RuleBase" id="RU364063"/>
    </source>
</evidence>
<dbReference type="NCBIfam" id="TIGR02397">
    <property type="entry name" value="dnaX_nterm"/>
    <property type="match status" value="1"/>
</dbReference>
<dbReference type="CDD" id="cd00009">
    <property type="entry name" value="AAA"/>
    <property type="match status" value="1"/>
</dbReference>
<accession>A0A0G0JPB2</accession>
<dbReference type="EMBL" id="LBUT01000017">
    <property type="protein sequence ID" value="KKQ69408.1"/>
    <property type="molecule type" value="Genomic_DNA"/>
</dbReference>
<dbReference type="InterPro" id="IPR012763">
    <property type="entry name" value="DNA_pol_III_sug/sutau_N"/>
</dbReference>
<keyword evidence="3" id="KW-0547">Nucleotide-binding</keyword>
<evidence type="ECO:0000256" key="2">
    <source>
        <dbReference type="ARBA" id="ARBA00049244"/>
    </source>
</evidence>
<dbReference type="AlphaFoldDB" id="A0A0G0JPB2"/>
<dbReference type="PATRIC" id="fig|1618490.4.peg.663"/>
<sequence length="514" mass="58681">MSVFYLKYRPKKIGELDSDSVRVSLQKILSGRDIPQSFLFAGPKGSGKTSAARIVAKSVNCVEVKNGEPCGKCDNCLEIDRGSSMDVMELDAASNRGIDDVRELRDKAYLLPSKLKKKVFIIDEVHMLTKEAFNALLKLIEEPPAHTLFITCTTDPEKIPDTVLSRLIRIDFKKGNFAEVESALKRAAEGEGLKLDEKILKLIFERSEGSFRNAQKILTELFLELGKNFGSKEVKEWFDGRTGGYGSADLEDDLWKKDTKKILQKMEEMADNGMDFKQYREKLIRYFQNQLLANWGLGVGREGWKRQDLVRWLNLLIAAGKLEKDTNMEQLPLQLAVVEFLIDAEKEDRVIKEEKTELTEVKQETKKEGKEKIIEKMPEVVEVGDFQLEMARVENEWGKVLQVVKPFNHSVEAFLRAARPKILRGNCLVVEVFYPFHKEKLEELKNRSIVEEGLMRVFATKIRFECVLSKGRKKALEIGNDTPMDQVSDNLVNNGEKSIEDKKDLYDVAKEIFG</sequence>
<keyword evidence="3" id="KW-0808">Transferase</keyword>
<dbReference type="InterPro" id="IPR027417">
    <property type="entry name" value="P-loop_NTPase"/>
</dbReference>
<dbReference type="STRING" id="1618490.US90_C0017G0027"/>
<evidence type="ECO:0000256" key="1">
    <source>
        <dbReference type="ARBA" id="ARBA00022932"/>
    </source>
</evidence>
<proteinExistence type="inferred from homology"/>
<keyword evidence="4" id="KW-0175">Coiled coil</keyword>
<dbReference type="EC" id="2.7.7.7" evidence="3"/>
<protein>
    <recommendedName>
        <fullName evidence="3">DNA polymerase III subunit gamma/tau</fullName>
        <ecNumber evidence="3">2.7.7.7</ecNumber>
    </recommendedName>
</protein>
<dbReference type="InterPro" id="IPR050238">
    <property type="entry name" value="DNA_Rep/Repair_Clamp_Loader"/>
</dbReference>
<dbReference type="GO" id="GO:0005524">
    <property type="term" value="F:ATP binding"/>
    <property type="evidence" value="ECO:0007669"/>
    <property type="project" value="UniProtKB-KW"/>
</dbReference>
<name>A0A0G0JPB2_9BACT</name>
<keyword evidence="3" id="KW-0235">DNA replication</keyword>
<gene>
    <name evidence="3" type="primary">dnaX</name>
    <name evidence="6" type="ORF">US90_C0017G0027</name>
</gene>
<organism evidence="6 7">
    <name type="scientific">Candidatus Shapirobacteria bacterium GW2011_GWE2_38_30</name>
    <dbReference type="NCBI Taxonomy" id="1618490"/>
    <lineage>
        <taxon>Bacteria</taxon>
        <taxon>Candidatus Shapironibacteriota</taxon>
    </lineage>
</organism>
<evidence type="ECO:0000313" key="7">
    <source>
        <dbReference type="Proteomes" id="UP000034406"/>
    </source>
</evidence>
<keyword evidence="3" id="KW-0548">Nucleotidyltransferase</keyword>
<keyword evidence="1 3" id="KW-0239">DNA-directed DNA polymerase</keyword>
<dbReference type="GO" id="GO:0009360">
    <property type="term" value="C:DNA polymerase III complex"/>
    <property type="evidence" value="ECO:0007669"/>
    <property type="project" value="InterPro"/>
</dbReference>
<evidence type="ECO:0000256" key="4">
    <source>
        <dbReference type="SAM" id="Coils"/>
    </source>
</evidence>
<dbReference type="PANTHER" id="PTHR11669">
    <property type="entry name" value="REPLICATION FACTOR C / DNA POLYMERASE III GAMMA-TAU SUBUNIT"/>
    <property type="match status" value="1"/>
</dbReference>
<comment type="caution">
    <text evidence="6">The sequence shown here is derived from an EMBL/GenBank/DDBJ whole genome shotgun (WGS) entry which is preliminary data.</text>
</comment>
<comment type="catalytic activity">
    <reaction evidence="2 3">
        <text>DNA(n) + a 2'-deoxyribonucleoside 5'-triphosphate = DNA(n+1) + diphosphate</text>
        <dbReference type="Rhea" id="RHEA:22508"/>
        <dbReference type="Rhea" id="RHEA-COMP:17339"/>
        <dbReference type="Rhea" id="RHEA-COMP:17340"/>
        <dbReference type="ChEBI" id="CHEBI:33019"/>
        <dbReference type="ChEBI" id="CHEBI:61560"/>
        <dbReference type="ChEBI" id="CHEBI:173112"/>
        <dbReference type="EC" id="2.7.7.7"/>
    </reaction>
</comment>
<dbReference type="GO" id="GO:0003887">
    <property type="term" value="F:DNA-directed DNA polymerase activity"/>
    <property type="evidence" value="ECO:0007669"/>
    <property type="project" value="UniProtKB-KW"/>
</dbReference>
<comment type="subunit">
    <text evidence="3">DNA polymerase III contains a core (composed of alpha, epsilon and theta chains) that associates with a tau subunit. This core dimerizes to form the POLIII' complex. PolIII' associates with the gamma complex (composed of gamma, delta, delta', psi and chi chains) and with the beta chain to form the complete DNA polymerase III complex.</text>
</comment>
<dbReference type="InterPro" id="IPR048448">
    <property type="entry name" value="DnaX-like_C"/>
</dbReference>
<dbReference type="Proteomes" id="UP000034406">
    <property type="component" value="Unassembled WGS sequence"/>
</dbReference>
<dbReference type="InterPro" id="IPR003593">
    <property type="entry name" value="AAA+_ATPase"/>
</dbReference>
<dbReference type="SUPFAM" id="SSF52540">
    <property type="entry name" value="P-loop containing nucleoside triphosphate hydrolases"/>
    <property type="match status" value="1"/>
</dbReference>
<dbReference type="PANTHER" id="PTHR11669:SF0">
    <property type="entry name" value="PROTEIN STICHEL-LIKE 2"/>
    <property type="match status" value="1"/>
</dbReference>
<feature type="coiled-coil region" evidence="4">
    <location>
        <begin position="344"/>
        <end position="371"/>
    </location>
</feature>
<dbReference type="InterPro" id="IPR001270">
    <property type="entry name" value="ClpA/B"/>
</dbReference>
<dbReference type="GO" id="GO:0006261">
    <property type="term" value="P:DNA-templated DNA replication"/>
    <property type="evidence" value="ECO:0007669"/>
    <property type="project" value="TreeGrafter"/>
</dbReference>